<organism evidence="1 2">
    <name type="scientific">Avena sativa</name>
    <name type="common">Oat</name>
    <dbReference type="NCBI Taxonomy" id="4498"/>
    <lineage>
        <taxon>Eukaryota</taxon>
        <taxon>Viridiplantae</taxon>
        <taxon>Streptophyta</taxon>
        <taxon>Embryophyta</taxon>
        <taxon>Tracheophyta</taxon>
        <taxon>Spermatophyta</taxon>
        <taxon>Magnoliopsida</taxon>
        <taxon>Liliopsida</taxon>
        <taxon>Poales</taxon>
        <taxon>Poaceae</taxon>
        <taxon>BOP clade</taxon>
        <taxon>Pooideae</taxon>
        <taxon>Poodae</taxon>
        <taxon>Poeae</taxon>
        <taxon>Poeae Chloroplast Group 1 (Aveneae type)</taxon>
        <taxon>Aveninae</taxon>
        <taxon>Avena</taxon>
    </lineage>
</organism>
<dbReference type="EnsemblPlants" id="AVESA.00010b.r2.5CG0924240.1">
    <property type="protein sequence ID" value="AVESA.00010b.r2.5CG0924240.1.CDS"/>
    <property type="gene ID" value="AVESA.00010b.r2.5CG0924240"/>
</dbReference>
<accession>A0ACD5Y1B6</accession>
<proteinExistence type="predicted"/>
<sequence length="222" mass="25383">MIALRTHVSLRHLVVAGGQRKRCIGGDWKRGRAQRRLFAGALESLCKHSPHPPRPTGPAAAATAARSEPNTWSQPPVLENAAFEEYCKEQRIVHEEEWDAFVTVLRKPLPATFRINASCRFLEDICSKLENDFRRSLESEVSDEFGEDAISPLTWYPGNLAWRLNFSRKQLRKTQALESFHEFLKHENEVGNITRQEAVSMVPPLFLNCVLLQDLKRSSYSR</sequence>
<name>A0ACD5Y1B6_AVESA</name>
<protein>
    <submittedName>
        <fullName evidence="1">Uncharacterized protein</fullName>
    </submittedName>
</protein>
<reference evidence="1" key="2">
    <citation type="submission" date="2025-09" db="UniProtKB">
        <authorList>
            <consortium name="EnsemblPlants"/>
        </authorList>
    </citation>
    <scope>IDENTIFICATION</scope>
</reference>
<reference evidence="1" key="1">
    <citation type="submission" date="2021-05" db="EMBL/GenBank/DDBJ databases">
        <authorList>
            <person name="Scholz U."/>
            <person name="Mascher M."/>
            <person name="Fiebig A."/>
        </authorList>
    </citation>
    <scope>NUCLEOTIDE SEQUENCE [LARGE SCALE GENOMIC DNA]</scope>
</reference>
<evidence type="ECO:0000313" key="1">
    <source>
        <dbReference type="EnsemblPlants" id="AVESA.00010b.r2.5CG0924240.1.CDS"/>
    </source>
</evidence>
<dbReference type="Proteomes" id="UP001732700">
    <property type="component" value="Chromosome 5C"/>
</dbReference>
<evidence type="ECO:0000313" key="2">
    <source>
        <dbReference type="Proteomes" id="UP001732700"/>
    </source>
</evidence>
<keyword evidence="2" id="KW-1185">Reference proteome</keyword>